<keyword evidence="7" id="KW-1185">Reference proteome</keyword>
<dbReference type="Gene3D" id="1.10.10.10">
    <property type="entry name" value="Winged helix-like DNA-binding domain superfamily/Winged helix DNA-binding domain"/>
    <property type="match status" value="1"/>
</dbReference>
<accession>A0A2M9W6Z9</accession>
<sequence>MMNLTHWRLLVAVAAHENLTRAAAAIGMTQSAASQAITQLEKSLGVTLIHRSRIAISLTEVGREVVQQAQQMLDHLDAIRSLAHQTRGLDQGRVRLACFPSVVSVLLPDLIKQFAHDFPGVNLSVIEGSDEEVVTWLQRDEVDVGVVLNPRLEDNAILLGQDRWMALMPAQHRQVRSHRAGITLQELHQQPFILATGGCKVNGESLVEAAGLTLTDVRITVRDWASAYALVKEGMGVAIVPESTLPDNMTGVVAMPIQPLTVRRFGLVRAAGREVSPALDAFWTFAARSFD</sequence>
<keyword evidence="4" id="KW-0804">Transcription</keyword>
<dbReference type="InterPro" id="IPR036390">
    <property type="entry name" value="WH_DNA-bd_sf"/>
</dbReference>
<evidence type="ECO:0000256" key="1">
    <source>
        <dbReference type="ARBA" id="ARBA00009437"/>
    </source>
</evidence>
<dbReference type="SUPFAM" id="SSF53850">
    <property type="entry name" value="Periplasmic binding protein-like II"/>
    <property type="match status" value="1"/>
</dbReference>
<comment type="caution">
    <text evidence="6">The sequence shown here is derived from an EMBL/GenBank/DDBJ whole genome shotgun (WGS) entry which is preliminary data.</text>
</comment>
<proteinExistence type="inferred from homology"/>
<dbReference type="OrthoDB" id="9785745at2"/>
<dbReference type="Proteomes" id="UP000232062">
    <property type="component" value="Unassembled WGS sequence"/>
</dbReference>
<dbReference type="InterPro" id="IPR050950">
    <property type="entry name" value="HTH-type_LysR_regulators"/>
</dbReference>
<name>A0A2M9W6Z9_9GAMM</name>
<dbReference type="Gene3D" id="3.40.190.290">
    <property type="match status" value="1"/>
</dbReference>
<dbReference type="CDD" id="cd05466">
    <property type="entry name" value="PBP2_LTTR_substrate"/>
    <property type="match status" value="1"/>
</dbReference>
<dbReference type="PANTHER" id="PTHR30419">
    <property type="entry name" value="HTH-TYPE TRANSCRIPTIONAL REGULATOR YBHD"/>
    <property type="match status" value="1"/>
</dbReference>
<dbReference type="GO" id="GO:0003700">
    <property type="term" value="F:DNA-binding transcription factor activity"/>
    <property type="evidence" value="ECO:0007669"/>
    <property type="project" value="InterPro"/>
</dbReference>
<dbReference type="InterPro" id="IPR000847">
    <property type="entry name" value="LysR_HTH_N"/>
</dbReference>
<dbReference type="GO" id="GO:0003677">
    <property type="term" value="F:DNA binding"/>
    <property type="evidence" value="ECO:0007669"/>
    <property type="project" value="UniProtKB-KW"/>
</dbReference>
<protein>
    <submittedName>
        <fullName evidence="6">LysR family transcriptional regulator</fullName>
    </submittedName>
</protein>
<evidence type="ECO:0000256" key="4">
    <source>
        <dbReference type="ARBA" id="ARBA00023163"/>
    </source>
</evidence>
<evidence type="ECO:0000256" key="2">
    <source>
        <dbReference type="ARBA" id="ARBA00023015"/>
    </source>
</evidence>
<evidence type="ECO:0000313" key="7">
    <source>
        <dbReference type="Proteomes" id="UP000232062"/>
    </source>
</evidence>
<reference evidence="6 7" key="1">
    <citation type="submission" date="2017-11" db="EMBL/GenBank/DDBJ databases">
        <title>The genome sequence of Pantoea rodasii DSM 26611.</title>
        <authorList>
            <person name="Gao J."/>
            <person name="Mao X."/>
            <person name="Sun J."/>
        </authorList>
    </citation>
    <scope>NUCLEOTIDE SEQUENCE [LARGE SCALE GENOMIC DNA]</scope>
    <source>
        <strain evidence="6 7">DSM 26611</strain>
    </source>
</reference>
<dbReference type="PROSITE" id="PS50931">
    <property type="entry name" value="HTH_LYSR"/>
    <property type="match status" value="1"/>
</dbReference>
<dbReference type="RefSeq" id="WP_100703765.1">
    <property type="nucleotide sequence ID" value="NZ_MLFP01000003.1"/>
</dbReference>
<dbReference type="AlphaFoldDB" id="A0A2M9W6Z9"/>
<keyword evidence="2" id="KW-0805">Transcription regulation</keyword>
<dbReference type="Pfam" id="PF03466">
    <property type="entry name" value="LysR_substrate"/>
    <property type="match status" value="1"/>
</dbReference>
<dbReference type="PANTHER" id="PTHR30419:SF28">
    <property type="entry name" value="HTH-TYPE TRANSCRIPTIONAL REGULATOR BSDA"/>
    <property type="match status" value="1"/>
</dbReference>
<dbReference type="GO" id="GO:0005829">
    <property type="term" value="C:cytosol"/>
    <property type="evidence" value="ECO:0007669"/>
    <property type="project" value="TreeGrafter"/>
</dbReference>
<organism evidence="6 7">
    <name type="scientific">Pantoea rodasii</name>
    <dbReference type="NCBI Taxonomy" id="1076549"/>
    <lineage>
        <taxon>Bacteria</taxon>
        <taxon>Pseudomonadati</taxon>
        <taxon>Pseudomonadota</taxon>
        <taxon>Gammaproteobacteria</taxon>
        <taxon>Enterobacterales</taxon>
        <taxon>Erwiniaceae</taxon>
        <taxon>Pantoea</taxon>
    </lineage>
</organism>
<keyword evidence="3" id="KW-0238">DNA-binding</keyword>
<evidence type="ECO:0000313" key="6">
    <source>
        <dbReference type="EMBL" id="PJZ03312.1"/>
    </source>
</evidence>
<dbReference type="InterPro" id="IPR005119">
    <property type="entry name" value="LysR_subst-bd"/>
</dbReference>
<dbReference type="InterPro" id="IPR036388">
    <property type="entry name" value="WH-like_DNA-bd_sf"/>
</dbReference>
<dbReference type="SUPFAM" id="SSF46785">
    <property type="entry name" value="Winged helix' DNA-binding domain"/>
    <property type="match status" value="1"/>
</dbReference>
<dbReference type="Pfam" id="PF00126">
    <property type="entry name" value="HTH_1"/>
    <property type="match status" value="1"/>
</dbReference>
<dbReference type="EMBL" id="PIQI01000028">
    <property type="protein sequence ID" value="PJZ03312.1"/>
    <property type="molecule type" value="Genomic_DNA"/>
</dbReference>
<dbReference type="STRING" id="1076549.HA45_05985"/>
<feature type="domain" description="HTH lysR-type" evidence="5">
    <location>
        <begin position="2"/>
        <end position="59"/>
    </location>
</feature>
<gene>
    <name evidence="6" type="ORF">PRCB_22280</name>
</gene>
<comment type="similarity">
    <text evidence="1">Belongs to the LysR transcriptional regulatory family.</text>
</comment>
<evidence type="ECO:0000259" key="5">
    <source>
        <dbReference type="PROSITE" id="PS50931"/>
    </source>
</evidence>
<evidence type="ECO:0000256" key="3">
    <source>
        <dbReference type="ARBA" id="ARBA00023125"/>
    </source>
</evidence>
<dbReference type="PRINTS" id="PR00039">
    <property type="entry name" value="HTHLYSR"/>
</dbReference>
<dbReference type="FunFam" id="1.10.10.10:FF:000001">
    <property type="entry name" value="LysR family transcriptional regulator"/>
    <property type="match status" value="1"/>
</dbReference>